<feature type="region of interest" description="Disordered" evidence="5">
    <location>
        <begin position="54"/>
        <end position="77"/>
    </location>
</feature>
<name>A0AAE1LRA1_9NEOP</name>
<feature type="region of interest" description="Disordered" evidence="5">
    <location>
        <begin position="309"/>
        <end position="347"/>
    </location>
</feature>
<feature type="compositionally biased region" description="Basic residues" evidence="5">
    <location>
        <begin position="54"/>
        <end position="66"/>
    </location>
</feature>
<reference evidence="7" key="1">
    <citation type="submission" date="2021-07" db="EMBL/GenBank/DDBJ databases">
        <authorList>
            <person name="Catto M.A."/>
            <person name="Jacobson A."/>
            <person name="Kennedy G."/>
            <person name="Labadie P."/>
            <person name="Hunt B.G."/>
            <person name="Srinivasan R."/>
        </authorList>
    </citation>
    <scope>NUCLEOTIDE SEQUENCE</scope>
    <source>
        <strain evidence="7">PL_HMW_Pooled</strain>
        <tissue evidence="7">Head</tissue>
    </source>
</reference>
<comment type="similarity">
    <text evidence="2 4">Belongs to the TGF-beta family.</text>
</comment>
<evidence type="ECO:0000256" key="4">
    <source>
        <dbReference type="RuleBase" id="RU000354"/>
    </source>
</evidence>
<reference evidence="7" key="2">
    <citation type="journal article" date="2023" name="BMC Genomics">
        <title>Pest status, molecular evolution, and epigenetic factors derived from the genome assembly of Frankliniella fusca, a thysanopteran phytovirus vector.</title>
        <authorList>
            <person name="Catto M.A."/>
            <person name="Labadie P.E."/>
            <person name="Jacobson A.L."/>
            <person name="Kennedy G.G."/>
            <person name="Srinivasan R."/>
            <person name="Hunt B.G."/>
        </authorList>
    </citation>
    <scope>NUCLEOTIDE SEQUENCE</scope>
    <source>
        <strain evidence="7">PL_HMW_Pooled</strain>
    </source>
</reference>
<dbReference type="AlphaFoldDB" id="A0AAE1LRA1"/>
<organism evidence="7 8">
    <name type="scientific">Frankliniella fusca</name>
    <dbReference type="NCBI Taxonomy" id="407009"/>
    <lineage>
        <taxon>Eukaryota</taxon>
        <taxon>Metazoa</taxon>
        <taxon>Ecdysozoa</taxon>
        <taxon>Arthropoda</taxon>
        <taxon>Hexapoda</taxon>
        <taxon>Insecta</taxon>
        <taxon>Pterygota</taxon>
        <taxon>Neoptera</taxon>
        <taxon>Paraneoptera</taxon>
        <taxon>Thysanoptera</taxon>
        <taxon>Terebrantia</taxon>
        <taxon>Thripoidea</taxon>
        <taxon>Thripidae</taxon>
        <taxon>Frankliniella</taxon>
    </lineage>
</organism>
<dbReference type="EMBL" id="JAHWGI010001289">
    <property type="protein sequence ID" value="KAK3927487.1"/>
    <property type="molecule type" value="Genomic_DNA"/>
</dbReference>
<comment type="subcellular location">
    <subcellularLocation>
        <location evidence="1">Secreted</location>
    </subcellularLocation>
</comment>
<dbReference type="CDD" id="cd13756">
    <property type="entry name" value="TGF_beta_BMPs_GDFs"/>
    <property type="match status" value="1"/>
</dbReference>
<evidence type="ECO:0000256" key="2">
    <source>
        <dbReference type="ARBA" id="ARBA00006656"/>
    </source>
</evidence>
<evidence type="ECO:0000256" key="3">
    <source>
        <dbReference type="ARBA" id="ARBA00022525"/>
    </source>
</evidence>
<dbReference type="SUPFAM" id="SSF57501">
    <property type="entry name" value="Cystine-knot cytokines"/>
    <property type="match status" value="1"/>
</dbReference>
<keyword evidence="4" id="KW-0339">Growth factor</keyword>
<feature type="compositionally biased region" description="Polar residues" evidence="5">
    <location>
        <begin position="330"/>
        <end position="347"/>
    </location>
</feature>
<evidence type="ECO:0000256" key="5">
    <source>
        <dbReference type="SAM" id="MobiDB-lite"/>
    </source>
</evidence>
<evidence type="ECO:0000256" key="1">
    <source>
        <dbReference type="ARBA" id="ARBA00004613"/>
    </source>
</evidence>
<keyword evidence="3" id="KW-0964">Secreted</keyword>
<dbReference type="InterPro" id="IPR001839">
    <property type="entry name" value="TGF-b_C"/>
</dbReference>
<dbReference type="Proteomes" id="UP001219518">
    <property type="component" value="Unassembled WGS sequence"/>
</dbReference>
<dbReference type="PANTHER" id="PTHR11848">
    <property type="entry name" value="TGF-BETA FAMILY"/>
    <property type="match status" value="1"/>
</dbReference>
<feature type="domain" description="TGF-beta family profile" evidence="6">
    <location>
        <begin position="349"/>
        <end position="478"/>
    </location>
</feature>
<dbReference type="InterPro" id="IPR015615">
    <property type="entry name" value="TGF-beta-rel"/>
</dbReference>
<sequence length="478" mass="50444">MTTSSASSSSLSRPPRRPHLLDLLERAPMALLLLLPVLLFSPGGSGFAVHHRHPHHHARHHGHHHPLSPESTVSPEPDAPAAAALLDAVRAADLADAAWGRGSGDPEDGAGVPLFMKVLLRDTELGTIFNEFSQPVAAPAAAALNNKTLASCVQPSRVSVGRSGAMVVEFPGDSDSAGAGGWWLVLSTQPGAAALAGAVLSVFVGASEDLRLVAEHPLPNATFLAVDVTEAMEGAEGSWRRFVVDVSSAGPGPAPLGAAGALEVAGWERGPLLVRALDWGDDQGAAGAAATSRGNSGLRIWSDVPEDLVHPPRVRSRRRSHRRSSSSSSTTTEGPANTSGENPLQNAARTELKPDSGEQVVPDAADEADDAFCHLEAWTVSVADLKWDFIVAPRTLDINFCVGRCPPVLYEKRFNASTNAIARNLIKQERGERAGVNIPDPQCVPIRFKPIALLMKKSSGNVDLFTSYDLSADRCGCR</sequence>
<dbReference type="Gene3D" id="2.10.90.10">
    <property type="entry name" value="Cystine-knot cytokines"/>
    <property type="match status" value="1"/>
</dbReference>
<dbReference type="SMART" id="SM00204">
    <property type="entry name" value="TGFB"/>
    <property type="match status" value="1"/>
</dbReference>
<dbReference type="Pfam" id="PF00019">
    <property type="entry name" value="TGF_beta"/>
    <property type="match status" value="1"/>
</dbReference>
<keyword evidence="8" id="KW-1185">Reference proteome</keyword>
<accession>A0AAE1LRA1</accession>
<dbReference type="GO" id="GO:0005125">
    <property type="term" value="F:cytokine activity"/>
    <property type="evidence" value="ECO:0007669"/>
    <property type="project" value="TreeGrafter"/>
</dbReference>
<protein>
    <submittedName>
        <fullName evidence="7">Bone morphogenetic protein 15</fullName>
    </submittedName>
</protein>
<proteinExistence type="inferred from homology"/>
<dbReference type="GO" id="GO:0005615">
    <property type="term" value="C:extracellular space"/>
    <property type="evidence" value="ECO:0007669"/>
    <property type="project" value="TreeGrafter"/>
</dbReference>
<dbReference type="InterPro" id="IPR029034">
    <property type="entry name" value="Cystine-knot_cytokine"/>
</dbReference>
<feature type="compositionally biased region" description="Basic residues" evidence="5">
    <location>
        <begin position="312"/>
        <end position="324"/>
    </location>
</feature>
<dbReference type="GO" id="GO:0008083">
    <property type="term" value="F:growth factor activity"/>
    <property type="evidence" value="ECO:0007669"/>
    <property type="project" value="UniProtKB-KW"/>
</dbReference>
<evidence type="ECO:0000313" key="7">
    <source>
        <dbReference type="EMBL" id="KAK3927487.1"/>
    </source>
</evidence>
<evidence type="ECO:0000259" key="6">
    <source>
        <dbReference type="PROSITE" id="PS51362"/>
    </source>
</evidence>
<evidence type="ECO:0000313" key="8">
    <source>
        <dbReference type="Proteomes" id="UP001219518"/>
    </source>
</evidence>
<gene>
    <name evidence="7" type="ORF">KUF71_015772</name>
</gene>
<comment type="caution">
    <text evidence="7">The sequence shown here is derived from an EMBL/GenBank/DDBJ whole genome shotgun (WGS) entry which is preliminary data.</text>
</comment>
<dbReference type="PANTHER" id="PTHR11848:SF302">
    <property type="entry name" value="TGF-BETA FAMILY PROFILE DOMAIN-CONTAINING PROTEIN"/>
    <property type="match status" value="1"/>
</dbReference>
<dbReference type="PROSITE" id="PS51362">
    <property type="entry name" value="TGF_BETA_2"/>
    <property type="match status" value="1"/>
</dbReference>